<sequence>MTEEIFSLILLIYYEICVMLLQHQGKPRFKIIIAFHKWESLTIKIIDLATMIITTRVLFYLKSTKKTTIILTILGGFRISVQITLSYFCQEEIFLVFLNLLFIYSHYQDQSQNKLLSKLPQLFLIGNVFFVQNFQDNLKNIAIAFTCISIIYTFRSTKTIQNSPENPKVTFNKDFGICISALPQKELELQKSCDFNGSNSKSIVYGGFSPLKELSRSMDTILFEEYAWIKGQQFIVLDEQENVIIQTFNVADISKNSLSNSVDNESVSAILNLGIIQGNRDFQDIVASSGTINQSKFLIKDLIFKLLGDYELYKNNLFIINKVDAQWMQDRIIKIFLVQKNKKIFAFVQTEQREIQYQTSYQAFNLFSSYITPSLNSIMTISVLAESDTIVNDLVLEKYLYPIRVASVIVYLQLANMRDYNLHNQKRFLLKVSTLEISTICEDLIIMVQDSARAKGIEIKIDQECIETIESDAERLKQLMLPLLRYFIIQTKDENITISWKTFASKNYQVVIYTPINIDEKEMRLIKLNLKKPTLSFSEFNICHILAQYLSGTARKGIDISLVEPQGTVITFIIQSFNLNNEEMKAIKLIGGTHYQETSLSQILAMQDTLKQNDKTYTLFREESNKISMDHSLHFSQSRISKQFSQKYSEYHSNYYSQISKHKPDQTSYIFHQDEETKHLQRLNYQTTPSQSKYQLPYFPDATINNSFNNNSGPYGNTLNIDGREQTFISQQQQSELKQATSSNLQIDFGVDLPSQIQIPVSRPVKMQGEIIKFSTTGKCCSRVLIADYEFQNIQILEMILAKFKILSSRAFSTDEVIKMIETKKQCKCGNSSFVIFFINVDLPKKGGLWLSKQIKEKINQKAHIIGTTGLVEYHSKIEFYKHGIDQYISLPFDLGEVSKILQISQNY</sequence>
<feature type="domain" description="Response regulatory" evidence="4">
    <location>
        <begin position="783"/>
        <end position="906"/>
    </location>
</feature>
<dbReference type="RefSeq" id="XP_001431557.1">
    <property type="nucleotide sequence ID" value="XM_001431520.1"/>
</dbReference>
<evidence type="ECO:0000313" key="5">
    <source>
        <dbReference type="EMBL" id="CAK64159.1"/>
    </source>
</evidence>
<dbReference type="KEGG" id="ptm:GSPATT00006012001"/>
<dbReference type="InterPro" id="IPR050956">
    <property type="entry name" value="2C_system_His_kinase"/>
</dbReference>
<dbReference type="PROSITE" id="PS50110">
    <property type="entry name" value="RESPONSE_REGULATORY"/>
    <property type="match status" value="1"/>
</dbReference>
<dbReference type="InterPro" id="IPR001789">
    <property type="entry name" value="Sig_transdc_resp-reg_receiver"/>
</dbReference>
<dbReference type="PANTHER" id="PTHR43719">
    <property type="entry name" value="TWO-COMPONENT HISTIDINE KINASE"/>
    <property type="match status" value="1"/>
</dbReference>
<dbReference type="InterPro" id="IPR036890">
    <property type="entry name" value="HATPase_C_sf"/>
</dbReference>
<dbReference type="GeneID" id="5017341"/>
<dbReference type="GO" id="GO:0000160">
    <property type="term" value="P:phosphorelay signal transduction system"/>
    <property type="evidence" value="ECO:0007669"/>
    <property type="project" value="InterPro"/>
</dbReference>
<organism evidence="5 6">
    <name type="scientific">Paramecium tetraurelia</name>
    <dbReference type="NCBI Taxonomy" id="5888"/>
    <lineage>
        <taxon>Eukaryota</taxon>
        <taxon>Sar</taxon>
        <taxon>Alveolata</taxon>
        <taxon>Ciliophora</taxon>
        <taxon>Intramacronucleata</taxon>
        <taxon>Oligohymenophorea</taxon>
        <taxon>Peniculida</taxon>
        <taxon>Parameciidae</taxon>
        <taxon>Paramecium</taxon>
    </lineage>
</organism>
<evidence type="ECO:0000256" key="2">
    <source>
        <dbReference type="PROSITE-ProRule" id="PRU00169"/>
    </source>
</evidence>
<name>A0C042_PARTE</name>
<comment type="caution">
    <text evidence="2">Lacks conserved residue(s) required for the propagation of feature annotation.</text>
</comment>
<dbReference type="SUPFAM" id="SSF52172">
    <property type="entry name" value="CheY-like"/>
    <property type="match status" value="1"/>
</dbReference>
<gene>
    <name evidence="5" type="ORF">GSPATT00006012001</name>
</gene>
<dbReference type="EMBL" id="CT868030">
    <property type="protein sequence ID" value="CAK64159.1"/>
    <property type="molecule type" value="Genomic_DNA"/>
</dbReference>
<reference evidence="5 6" key="1">
    <citation type="journal article" date="2006" name="Nature">
        <title>Global trends of whole-genome duplications revealed by the ciliate Paramecium tetraurelia.</title>
        <authorList>
            <consortium name="Genoscope"/>
            <person name="Aury J.-M."/>
            <person name="Jaillon O."/>
            <person name="Duret L."/>
            <person name="Noel B."/>
            <person name="Jubin C."/>
            <person name="Porcel B.M."/>
            <person name="Segurens B."/>
            <person name="Daubin V."/>
            <person name="Anthouard V."/>
            <person name="Aiach N."/>
            <person name="Arnaiz O."/>
            <person name="Billaut A."/>
            <person name="Beisson J."/>
            <person name="Blanc I."/>
            <person name="Bouhouche K."/>
            <person name="Camara F."/>
            <person name="Duharcourt S."/>
            <person name="Guigo R."/>
            <person name="Gogendeau D."/>
            <person name="Katinka M."/>
            <person name="Keller A.-M."/>
            <person name="Kissmehl R."/>
            <person name="Klotz C."/>
            <person name="Koll F."/>
            <person name="Le Moue A."/>
            <person name="Lepere C."/>
            <person name="Malinsky S."/>
            <person name="Nowacki M."/>
            <person name="Nowak J.K."/>
            <person name="Plattner H."/>
            <person name="Poulain J."/>
            <person name="Ruiz F."/>
            <person name="Serrano V."/>
            <person name="Zagulski M."/>
            <person name="Dessen P."/>
            <person name="Betermier M."/>
            <person name="Weissenbach J."/>
            <person name="Scarpelli C."/>
            <person name="Schachter V."/>
            <person name="Sperling L."/>
            <person name="Meyer E."/>
            <person name="Cohen J."/>
            <person name="Wincker P."/>
        </authorList>
    </citation>
    <scope>NUCLEOTIDE SEQUENCE [LARGE SCALE GENOMIC DNA]</scope>
    <source>
        <strain evidence="5 6">Stock d4-2</strain>
    </source>
</reference>
<dbReference type="Proteomes" id="UP000000600">
    <property type="component" value="Unassembled WGS sequence"/>
</dbReference>
<dbReference type="AlphaFoldDB" id="A0C042"/>
<feature type="transmembrane region" description="Helical" evidence="3">
    <location>
        <begin position="6"/>
        <end position="21"/>
    </location>
</feature>
<dbReference type="Gene3D" id="3.40.50.2300">
    <property type="match status" value="1"/>
</dbReference>
<evidence type="ECO:0000256" key="3">
    <source>
        <dbReference type="SAM" id="Phobius"/>
    </source>
</evidence>
<dbReference type="OMA" id="SEFNICH"/>
<dbReference type="Gene3D" id="3.30.565.10">
    <property type="entry name" value="Histidine kinase-like ATPase, C-terminal domain"/>
    <property type="match status" value="1"/>
</dbReference>
<keyword evidence="1" id="KW-0597">Phosphoprotein</keyword>
<evidence type="ECO:0000259" key="4">
    <source>
        <dbReference type="PROSITE" id="PS50110"/>
    </source>
</evidence>
<proteinExistence type="predicted"/>
<keyword evidence="6" id="KW-1185">Reference proteome</keyword>
<protein>
    <recommendedName>
        <fullName evidence="4">Response regulatory domain-containing protein</fullName>
    </recommendedName>
</protein>
<keyword evidence="3" id="KW-0812">Transmembrane</keyword>
<dbReference type="PANTHER" id="PTHR43719:SF28">
    <property type="entry name" value="PEROXIDE STRESS-ACTIVATED HISTIDINE KINASE MAK1-RELATED"/>
    <property type="match status" value="1"/>
</dbReference>
<dbReference type="InterPro" id="IPR011006">
    <property type="entry name" value="CheY-like_superfamily"/>
</dbReference>
<keyword evidence="3" id="KW-1133">Transmembrane helix</keyword>
<accession>A0C042</accession>
<keyword evidence="3" id="KW-0472">Membrane</keyword>
<feature type="transmembrane region" description="Helical" evidence="3">
    <location>
        <begin position="41"/>
        <end position="61"/>
    </location>
</feature>
<dbReference type="InParanoid" id="A0C042"/>
<evidence type="ECO:0000313" key="6">
    <source>
        <dbReference type="Proteomes" id="UP000000600"/>
    </source>
</evidence>
<evidence type="ECO:0000256" key="1">
    <source>
        <dbReference type="ARBA" id="ARBA00022553"/>
    </source>
</evidence>
<dbReference type="OrthoDB" id="296986at2759"/>
<dbReference type="HOGENOM" id="CLU_326105_0_0_1"/>